<keyword evidence="3" id="KW-0285">Flavoprotein</keyword>
<reference evidence="7 8" key="1">
    <citation type="submission" date="2020-12" db="EMBL/GenBank/DDBJ databases">
        <title>Complete genome sequence of Mycobacterium heckeshornense JCM 15655T, closely related to a pathogenic non-tuberculous mycobacterial species Mycobacterium xenopi.</title>
        <authorList>
            <person name="Yoshida M."/>
            <person name="Fukano H."/>
            <person name="Asakura T."/>
            <person name="Suzuki M."/>
            <person name="Hoshino Y."/>
        </authorList>
    </citation>
    <scope>NUCLEOTIDE SEQUENCE [LARGE SCALE GENOMIC DNA]</scope>
    <source>
        <strain evidence="7 8">JCM 15655</strain>
    </source>
</reference>
<dbReference type="InterPro" id="IPR037069">
    <property type="entry name" value="AcylCoA_DH/ox_N_sf"/>
</dbReference>
<sequence>MDLGLTDEQKQLAESERSWLTRHDPIARIRAAADDVPITVDPAAVAHAAESGLLALLTPEAGGTHMDLAVLSEAHGHAASSLPLADLAVATWLLGEFGHAQSVDGGQGKLLFGLARGPVGLIERDALTLRGTTSPVPMAADMTGFAVVGETMTGEYLAVFRDAELTGMKTLDLTRSWARLNLDATVEEWTTLPAGTLGFVRDALAVHRGLDALGAAARLLAMTVTYAGQRQQFGAPIGSYQAVKHHCSNMALAVEAGRSTLWAAAVALDSAAQPARSRAASAAAAYAKAAASEVASTALQVHGGIGFTWEHDLHLFLRRIKVDEAFDGTVAEHRAALVPINGPAG</sequence>
<keyword evidence="8" id="KW-1185">Reference proteome</keyword>
<proteinExistence type="inferred from homology"/>
<evidence type="ECO:0000313" key="7">
    <source>
        <dbReference type="EMBL" id="BCO34333.1"/>
    </source>
</evidence>
<dbReference type="Proteomes" id="UP000595446">
    <property type="component" value="Chromosome"/>
</dbReference>
<feature type="domain" description="Acyl-CoA dehydrogenase/oxidase C-terminal" evidence="6">
    <location>
        <begin position="209"/>
        <end position="333"/>
    </location>
</feature>
<comment type="similarity">
    <text evidence="2">Belongs to the acyl-CoA dehydrogenase family.</text>
</comment>
<dbReference type="EMBL" id="AP024237">
    <property type="protein sequence ID" value="BCO34333.1"/>
    <property type="molecule type" value="Genomic_DNA"/>
</dbReference>
<evidence type="ECO:0000256" key="2">
    <source>
        <dbReference type="ARBA" id="ARBA00009347"/>
    </source>
</evidence>
<dbReference type="InterPro" id="IPR009100">
    <property type="entry name" value="AcylCoA_DH/oxidase_NM_dom_sf"/>
</dbReference>
<organism evidence="7 8">
    <name type="scientific">Mycobacterium heckeshornense</name>
    <dbReference type="NCBI Taxonomy" id="110505"/>
    <lineage>
        <taxon>Bacteria</taxon>
        <taxon>Bacillati</taxon>
        <taxon>Actinomycetota</taxon>
        <taxon>Actinomycetes</taxon>
        <taxon>Mycobacteriales</taxon>
        <taxon>Mycobacteriaceae</taxon>
        <taxon>Mycobacterium</taxon>
    </lineage>
</organism>
<evidence type="ECO:0000256" key="4">
    <source>
        <dbReference type="ARBA" id="ARBA00022827"/>
    </source>
</evidence>
<evidence type="ECO:0000256" key="5">
    <source>
        <dbReference type="ARBA" id="ARBA00023002"/>
    </source>
</evidence>
<dbReference type="Gene3D" id="1.10.540.10">
    <property type="entry name" value="Acyl-CoA dehydrogenase/oxidase, N-terminal domain"/>
    <property type="match status" value="1"/>
</dbReference>
<evidence type="ECO:0000259" key="6">
    <source>
        <dbReference type="Pfam" id="PF00441"/>
    </source>
</evidence>
<comment type="cofactor">
    <cofactor evidence="1">
        <name>FAD</name>
        <dbReference type="ChEBI" id="CHEBI:57692"/>
    </cofactor>
</comment>
<accession>A0A2G8B4V6</accession>
<dbReference type="SUPFAM" id="SSF47203">
    <property type="entry name" value="Acyl-CoA dehydrogenase C-terminal domain-like"/>
    <property type="match status" value="1"/>
</dbReference>
<dbReference type="PANTHER" id="PTHR43884">
    <property type="entry name" value="ACYL-COA DEHYDROGENASE"/>
    <property type="match status" value="1"/>
</dbReference>
<dbReference type="AlphaFoldDB" id="A0A2G8B4V6"/>
<evidence type="ECO:0000256" key="3">
    <source>
        <dbReference type="ARBA" id="ARBA00022630"/>
    </source>
</evidence>
<dbReference type="InterPro" id="IPR009075">
    <property type="entry name" value="AcylCo_DH/oxidase_C"/>
</dbReference>
<dbReference type="PANTHER" id="PTHR43884:SF20">
    <property type="entry name" value="ACYL-COA DEHYDROGENASE FADE28"/>
    <property type="match status" value="1"/>
</dbReference>
<dbReference type="SUPFAM" id="SSF56645">
    <property type="entry name" value="Acyl-CoA dehydrogenase NM domain-like"/>
    <property type="match status" value="1"/>
</dbReference>
<evidence type="ECO:0000313" key="8">
    <source>
        <dbReference type="Proteomes" id="UP000595446"/>
    </source>
</evidence>
<dbReference type="Gene3D" id="1.20.140.10">
    <property type="entry name" value="Butyryl-CoA Dehydrogenase, subunit A, domain 3"/>
    <property type="match status" value="1"/>
</dbReference>
<dbReference type="STRING" id="110505.ACT16_02485"/>
<protein>
    <submittedName>
        <fullName evidence="7">Acyl-CoA dehydrogenase</fullName>
    </submittedName>
</protein>
<dbReference type="GO" id="GO:0050660">
    <property type="term" value="F:flavin adenine dinucleotide binding"/>
    <property type="evidence" value="ECO:0007669"/>
    <property type="project" value="InterPro"/>
</dbReference>
<name>A0A2G8B4V6_9MYCO</name>
<dbReference type="Pfam" id="PF00441">
    <property type="entry name" value="Acyl-CoA_dh_1"/>
    <property type="match status" value="1"/>
</dbReference>
<dbReference type="GO" id="GO:0003995">
    <property type="term" value="F:acyl-CoA dehydrogenase activity"/>
    <property type="evidence" value="ECO:0007669"/>
    <property type="project" value="TreeGrafter"/>
</dbReference>
<gene>
    <name evidence="7" type="ORF">MHEC_07660</name>
</gene>
<dbReference type="InterPro" id="IPR036250">
    <property type="entry name" value="AcylCo_DH-like_C"/>
</dbReference>
<keyword evidence="5" id="KW-0560">Oxidoreductase</keyword>
<dbReference type="OrthoDB" id="4684614at2"/>
<dbReference type="RefSeq" id="WP_048889925.1">
    <property type="nucleotide sequence ID" value="NZ_AP024237.1"/>
</dbReference>
<keyword evidence="4" id="KW-0274">FAD</keyword>
<evidence type="ECO:0000256" key="1">
    <source>
        <dbReference type="ARBA" id="ARBA00001974"/>
    </source>
</evidence>